<comment type="caution">
    <text evidence="4">The sequence shown here is derived from an EMBL/GenBank/DDBJ whole genome shotgun (WGS) entry which is preliminary data.</text>
</comment>
<dbReference type="InterPro" id="IPR029052">
    <property type="entry name" value="Metallo-depent_PP-like"/>
</dbReference>
<dbReference type="PANTHER" id="PTHR35038">
    <property type="entry name" value="DISSIMILATORY SULFITE REDUCTASE SIRA"/>
    <property type="match status" value="1"/>
</dbReference>
<evidence type="ECO:0000256" key="2">
    <source>
        <dbReference type="SAM" id="SignalP"/>
    </source>
</evidence>
<dbReference type="InterPro" id="IPR036280">
    <property type="entry name" value="Multihaem_cyt_sf"/>
</dbReference>
<dbReference type="Gene3D" id="3.60.21.10">
    <property type="match status" value="1"/>
</dbReference>
<evidence type="ECO:0000313" key="4">
    <source>
        <dbReference type="EMBL" id="MDY7228575.1"/>
    </source>
</evidence>
<evidence type="ECO:0000256" key="1">
    <source>
        <dbReference type="ARBA" id="ARBA00022729"/>
    </source>
</evidence>
<keyword evidence="1 2" id="KW-0732">Signal</keyword>
<dbReference type="Proteomes" id="UP001291309">
    <property type="component" value="Unassembled WGS sequence"/>
</dbReference>
<evidence type="ECO:0000259" key="3">
    <source>
        <dbReference type="Pfam" id="PF13435"/>
    </source>
</evidence>
<accession>A0ABU5H516</accession>
<reference evidence="4 5" key="1">
    <citation type="submission" date="2023-12" db="EMBL/GenBank/DDBJ databases">
        <title>the genome sequence of Hyalangium sp. s54d21.</title>
        <authorList>
            <person name="Zhang X."/>
        </authorList>
    </citation>
    <scope>NUCLEOTIDE SEQUENCE [LARGE SCALE GENOMIC DNA]</scope>
    <source>
        <strain evidence="5">s54d21</strain>
    </source>
</reference>
<dbReference type="SUPFAM" id="SSF56300">
    <property type="entry name" value="Metallo-dependent phosphatases"/>
    <property type="match status" value="1"/>
</dbReference>
<dbReference type="InterPro" id="IPR051829">
    <property type="entry name" value="Multiheme_Cytochr_ET"/>
</dbReference>
<name>A0ABU5H516_9BACT</name>
<protein>
    <submittedName>
        <fullName evidence="4">Multiheme c-type cytochrome</fullName>
    </submittedName>
</protein>
<dbReference type="CDD" id="cd08168">
    <property type="entry name" value="Cytochrom_C3"/>
    <property type="match status" value="1"/>
</dbReference>
<dbReference type="Pfam" id="PF13435">
    <property type="entry name" value="Cytochrome_C554"/>
    <property type="match status" value="1"/>
</dbReference>
<dbReference type="EMBL" id="JAXIVS010000006">
    <property type="protein sequence ID" value="MDY7228575.1"/>
    <property type="molecule type" value="Genomic_DNA"/>
</dbReference>
<keyword evidence="5" id="KW-1185">Reference proteome</keyword>
<feature type="domain" description="Cytochrome c-552/4" evidence="3">
    <location>
        <begin position="389"/>
        <end position="457"/>
    </location>
</feature>
<gene>
    <name evidence="4" type="ORF">SYV04_19290</name>
</gene>
<sequence>MVRRSLTLLVLLPVLLAGCKRTPETGAAPTGTPAAAATADSSGALLFFSADTRGYLGPCGCSENMRGGIARAALQVMEARKGPLPVLYIDGGDSLFGEHTLKPFQVPQEERKAQALAEAMKRMGLSVRATGELDEVRGVAFRQSLGLPELPAGGVKLLPAGPRTVGVVAANDAAQLLQGSAQARSQGADFVVGLFHGAVEAAQAAVAQPGLEADLVLATHTASEFSGEENKLVRGAVPLVALQSKGRSLLRVDLSYAPQKGRFAPVKSQGDTDREAAALDQRMALLNKEINLPGIDPQLHQLKQAKLEELVARKQKLLTEPVANTAGTNSFTLRFLPLEASLGNEPEVQAVVTAYDRDVGQMNLAWAKEHGQDCPAPKKGEAAFVGNGACQDCHAEAFPVWEKSKHRHAWETLEKAGKQFHLNCVGCHVTGYEQPGGVCRLDKVAGREDVGCESCHGPGSLHAEEPTPANIVRNPGQALCVTCHNPENSPHFDFATYLPKVLGPGHGQPSSAAPGVKK</sequence>
<evidence type="ECO:0000313" key="5">
    <source>
        <dbReference type="Proteomes" id="UP001291309"/>
    </source>
</evidence>
<dbReference type="SUPFAM" id="SSF48695">
    <property type="entry name" value="Multiheme cytochromes"/>
    <property type="match status" value="1"/>
</dbReference>
<proteinExistence type="predicted"/>
<feature type="signal peptide" evidence="2">
    <location>
        <begin position="1"/>
        <end position="19"/>
    </location>
</feature>
<dbReference type="RefSeq" id="WP_321547541.1">
    <property type="nucleotide sequence ID" value="NZ_JAXIVS010000006.1"/>
</dbReference>
<feature type="chain" id="PRO_5046472541" evidence="2">
    <location>
        <begin position="20"/>
        <end position="518"/>
    </location>
</feature>
<organism evidence="4 5">
    <name type="scientific">Hyalangium rubrum</name>
    <dbReference type="NCBI Taxonomy" id="3103134"/>
    <lineage>
        <taxon>Bacteria</taxon>
        <taxon>Pseudomonadati</taxon>
        <taxon>Myxococcota</taxon>
        <taxon>Myxococcia</taxon>
        <taxon>Myxococcales</taxon>
        <taxon>Cystobacterineae</taxon>
        <taxon>Archangiaceae</taxon>
        <taxon>Hyalangium</taxon>
    </lineage>
</organism>
<dbReference type="Gene3D" id="1.10.1130.10">
    <property type="entry name" value="Flavocytochrome C3, Chain A"/>
    <property type="match status" value="1"/>
</dbReference>
<dbReference type="PROSITE" id="PS51257">
    <property type="entry name" value="PROKAR_LIPOPROTEIN"/>
    <property type="match status" value="1"/>
</dbReference>
<dbReference type="InterPro" id="IPR023155">
    <property type="entry name" value="Cyt_c-552/4"/>
</dbReference>